<accession>A0A8J3NF79</accession>
<keyword evidence="4" id="KW-1185">Reference proteome</keyword>
<evidence type="ECO:0000313" key="3">
    <source>
        <dbReference type="EMBL" id="GID14947.1"/>
    </source>
</evidence>
<evidence type="ECO:0000259" key="2">
    <source>
        <dbReference type="Pfam" id="PF16170"/>
    </source>
</evidence>
<proteinExistence type="predicted"/>
<dbReference type="RefSeq" id="WP_203662996.1">
    <property type="nucleotide sequence ID" value="NZ_BAAAZM010000012.1"/>
</dbReference>
<feature type="domain" description="DUF4873" evidence="2">
    <location>
        <begin position="3"/>
        <end position="93"/>
    </location>
</feature>
<dbReference type="AlphaFoldDB" id="A0A8J3NF79"/>
<dbReference type="InterPro" id="IPR032371">
    <property type="entry name" value="DUF4873"/>
</dbReference>
<evidence type="ECO:0000313" key="4">
    <source>
        <dbReference type="Proteomes" id="UP000612808"/>
    </source>
</evidence>
<feature type="region of interest" description="Disordered" evidence="1">
    <location>
        <begin position="79"/>
        <end position="99"/>
    </location>
</feature>
<organism evidence="3 4">
    <name type="scientific">Actinocatenispora rupis</name>
    <dbReference type="NCBI Taxonomy" id="519421"/>
    <lineage>
        <taxon>Bacteria</taxon>
        <taxon>Bacillati</taxon>
        <taxon>Actinomycetota</taxon>
        <taxon>Actinomycetes</taxon>
        <taxon>Micromonosporales</taxon>
        <taxon>Micromonosporaceae</taxon>
        <taxon>Actinocatenispora</taxon>
    </lineage>
</organism>
<sequence>MSDDGYRGPVTLAVSGRTVEAQAELRGAVEPISGRYRWYGRLSADAEIAELAGVRTRGITLTTPYGSVTTTLADADPWGRYRVGGEGSPPFPVLTEPPA</sequence>
<reference evidence="3" key="1">
    <citation type="submission" date="2021-01" db="EMBL/GenBank/DDBJ databases">
        <title>Whole genome shotgun sequence of Actinocatenispora rupis NBRC 107355.</title>
        <authorList>
            <person name="Komaki H."/>
            <person name="Tamura T."/>
        </authorList>
    </citation>
    <scope>NUCLEOTIDE SEQUENCE</scope>
    <source>
        <strain evidence="3">NBRC 107355</strain>
    </source>
</reference>
<evidence type="ECO:0000256" key="1">
    <source>
        <dbReference type="SAM" id="MobiDB-lite"/>
    </source>
</evidence>
<protein>
    <submittedName>
        <fullName evidence="3">DUF4873 domain-containing protein</fullName>
    </submittedName>
</protein>
<dbReference type="Proteomes" id="UP000612808">
    <property type="component" value="Unassembled WGS sequence"/>
</dbReference>
<feature type="compositionally biased region" description="Pro residues" evidence="1">
    <location>
        <begin position="89"/>
        <end position="99"/>
    </location>
</feature>
<name>A0A8J3NF79_9ACTN</name>
<comment type="caution">
    <text evidence="3">The sequence shown here is derived from an EMBL/GenBank/DDBJ whole genome shotgun (WGS) entry which is preliminary data.</text>
</comment>
<dbReference type="Pfam" id="PF16170">
    <property type="entry name" value="DUF4873"/>
    <property type="match status" value="1"/>
</dbReference>
<dbReference type="EMBL" id="BOMB01000035">
    <property type="protein sequence ID" value="GID14947.1"/>
    <property type="molecule type" value="Genomic_DNA"/>
</dbReference>
<gene>
    <name evidence="3" type="ORF">Aru02nite_58360</name>
</gene>